<dbReference type="Proteomes" id="UP000479190">
    <property type="component" value="Unassembled WGS sequence"/>
</dbReference>
<keyword evidence="6" id="KW-1185">Reference proteome</keyword>
<dbReference type="InterPro" id="IPR001978">
    <property type="entry name" value="Troponin"/>
</dbReference>
<dbReference type="InterPro" id="IPR027707">
    <property type="entry name" value="TNNT"/>
</dbReference>
<reference evidence="5 6" key="1">
    <citation type="submission" date="2020-02" db="EMBL/GenBank/DDBJ databases">
        <authorList>
            <person name="Ferguson B K."/>
        </authorList>
    </citation>
    <scope>NUCLEOTIDE SEQUENCE [LARGE SCALE GENOMIC DNA]</scope>
</reference>
<comment type="function">
    <text evidence="1">Troponin T is the tropomyosin-binding subunit of troponin, the thin filament regulatory complex which confers calcium-sensitivity to striated muscle actomyosin ATPase activity.</text>
</comment>
<dbReference type="PANTHER" id="PTHR11521">
    <property type="entry name" value="TROPONIN T"/>
    <property type="match status" value="1"/>
</dbReference>
<evidence type="ECO:0008006" key="7">
    <source>
        <dbReference type="Google" id="ProtNLM"/>
    </source>
</evidence>
<organism evidence="5 6">
    <name type="scientific">Trichogramma brassicae</name>
    <dbReference type="NCBI Taxonomy" id="86971"/>
    <lineage>
        <taxon>Eukaryota</taxon>
        <taxon>Metazoa</taxon>
        <taxon>Ecdysozoa</taxon>
        <taxon>Arthropoda</taxon>
        <taxon>Hexapoda</taxon>
        <taxon>Insecta</taxon>
        <taxon>Pterygota</taxon>
        <taxon>Neoptera</taxon>
        <taxon>Endopterygota</taxon>
        <taxon>Hymenoptera</taxon>
        <taxon>Apocrita</taxon>
        <taxon>Proctotrupomorpha</taxon>
        <taxon>Chalcidoidea</taxon>
        <taxon>Trichogrammatidae</taxon>
        <taxon>Trichogramma</taxon>
    </lineage>
</organism>
<feature type="compositionally biased region" description="Basic residues" evidence="4">
    <location>
        <begin position="489"/>
        <end position="514"/>
    </location>
</feature>
<dbReference type="InterPro" id="IPR038077">
    <property type="entry name" value="Troponin_sf"/>
</dbReference>
<dbReference type="Gene3D" id="1.20.5.350">
    <property type="match status" value="1"/>
</dbReference>
<name>A0A6H5I417_9HYME</name>
<evidence type="ECO:0000256" key="4">
    <source>
        <dbReference type="SAM" id="MobiDB-lite"/>
    </source>
</evidence>
<feature type="region of interest" description="Disordered" evidence="4">
    <location>
        <begin position="118"/>
        <end position="138"/>
    </location>
</feature>
<feature type="compositionally biased region" description="Polar residues" evidence="4">
    <location>
        <begin position="416"/>
        <end position="430"/>
    </location>
</feature>
<feature type="region of interest" description="Disordered" evidence="4">
    <location>
        <begin position="194"/>
        <end position="262"/>
    </location>
</feature>
<evidence type="ECO:0000256" key="1">
    <source>
        <dbReference type="ARBA" id="ARBA00003363"/>
    </source>
</evidence>
<feature type="compositionally biased region" description="Basic and acidic residues" evidence="4">
    <location>
        <begin position="435"/>
        <end position="446"/>
    </location>
</feature>
<feature type="compositionally biased region" description="Acidic residues" evidence="4">
    <location>
        <begin position="447"/>
        <end position="484"/>
    </location>
</feature>
<dbReference type="FunFam" id="1.20.5.350:FF:000003">
    <property type="entry name" value="Troponin T isoform 5"/>
    <property type="match status" value="1"/>
</dbReference>
<accession>A0A6H5I417</accession>
<sequence length="577" mass="69787">MQKMLTGLMYISRGREFFVRQNHTPPSVAVVAEWLRRLTRNQIPSGSPLNINLTFSFHMHSFCLLLSNLKIELQDHSQITETLKITSMAKTHLHFFVAAHTKPPQPCRTRNNILAAKRKLKRSRRKRKNPKLKKKKRLQSKRKLKFKFMNNVRQLIQEQKRVDLDEQLKDYISDWRKHKLKEEEELKILKERQAKRKVSRAEEEKRLAQKKKEEEERRLREIEEKKQRDIEEKRRRLEESEKKRQAMLQALKDQTSKKGPNFVIQKKNLDGNLSLSQLERNKTKEQLEEEKRISLSIRIKPLPELEYLGMEKLRLKAQELWDQIVKLETEKYDLEEREKRQDYDLKELKERQKQQLRHKALKKGLDPEALTGKHPPKIQLASKYERRVDIRSYDDKKKLFDGGLTEALEQAKEKAWSSQTDQFLQRQKSNLPKWFGERPGKKKDDPESPENEEDAKADELEEPKYDSEEEKEESEEEEVSEKEESEEKKKKRKKRRRRRKRRRKRKKKKRRKKSNTVDHCQYQRFILNLTSIYQQLSSSFLKYVMLKNVNRKMLQNYLMNYYTFYLLKISSEKFITQ</sequence>
<evidence type="ECO:0000256" key="3">
    <source>
        <dbReference type="ARBA" id="ARBA00023179"/>
    </source>
</evidence>
<dbReference type="AlphaFoldDB" id="A0A6H5I417"/>
<dbReference type="GO" id="GO:0045214">
    <property type="term" value="P:sarcomere organization"/>
    <property type="evidence" value="ECO:0007669"/>
    <property type="project" value="UniProtKB-ARBA"/>
</dbReference>
<dbReference type="EMBL" id="CADCXV010000336">
    <property type="protein sequence ID" value="CAB0029733.1"/>
    <property type="molecule type" value="Genomic_DNA"/>
</dbReference>
<proteinExistence type="inferred from homology"/>
<feature type="region of interest" description="Disordered" evidence="4">
    <location>
        <begin position="415"/>
        <end position="517"/>
    </location>
</feature>
<dbReference type="Pfam" id="PF00992">
    <property type="entry name" value="Troponin"/>
    <property type="match status" value="1"/>
</dbReference>
<comment type="similarity">
    <text evidence="2">Belongs to the troponin T family.</text>
</comment>
<evidence type="ECO:0000313" key="5">
    <source>
        <dbReference type="EMBL" id="CAB0029733.1"/>
    </source>
</evidence>
<dbReference type="PANTHER" id="PTHR11521:SF1">
    <property type="entry name" value="TROPONIN T, SKELETAL MUSCLE"/>
    <property type="match status" value="1"/>
</dbReference>
<keyword evidence="3" id="KW-0514">Muscle protein</keyword>
<evidence type="ECO:0000256" key="2">
    <source>
        <dbReference type="ARBA" id="ARBA00008330"/>
    </source>
</evidence>
<dbReference type="GO" id="GO:0006936">
    <property type="term" value="P:muscle contraction"/>
    <property type="evidence" value="ECO:0007669"/>
    <property type="project" value="TreeGrafter"/>
</dbReference>
<feature type="region of interest" description="Disordered" evidence="4">
    <location>
        <begin position="350"/>
        <end position="383"/>
    </location>
</feature>
<dbReference type="SUPFAM" id="SSF90250">
    <property type="entry name" value="Troponin coil-coiled subunits"/>
    <property type="match status" value="1"/>
</dbReference>
<dbReference type="OrthoDB" id="330499at2759"/>
<protein>
    <recommendedName>
        <fullName evidence="7">Troponin T</fullName>
    </recommendedName>
</protein>
<dbReference type="GO" id="GO:0006937">
    <property type="term" value="P:regulation of muscle contraction"/>
    <property type="evidence" value="ECO:0007669"/>
    <property type="project" value="InterPro"/>
</dbReference>
<feature type="compositionally biased region" description="Basic and acidic residues" evidence="4">
    <location>
        <begin position="199"/>
        <end position="244"/>
    </location>
</feature>
<dbReference type="GO" id="GO:0005861">
    <property type="term" value="C:troponin complex"/>
    <property type="evidence" value="ECO:0007669"/>
    <property type="project" value="InterPro"/>
</dbReference>
<evidence type="ECO:0000313" key="6">
    <source>
        <dbReference type="Proteomes" id="UP000479190"/>
    </source>
</evidence>
<gene>
    <name evidence="5" type="ORF">TBRA_LOCUS1759</name>
</gene>
<dbReference type="GO" id="GO:0005523">
    <property type="term" value="F:tropomyosin binding"/>
    <property type="evidence" value="ECO:0007669"/>
    <property type="project" value="TreeGrafter"/>
</dbReference>